<keyword evidence="8" id="KW-1185">Reference proteome</keyword>
<feature type="coiled-coil region" evidence="4">
    <location>
        <begin position="349"/>
        <end position="515"/>
    </location>
</feature>
<gene>
    <name evidence="7" type="primary">Contig1731.g1878</name>
    <name evidence="7" type="ORF">STYLEM_11952</name>
</gene>
<evidence type="ECO:0000256" key="5">
    <source>
        <dbReference type="SAM" id="MobiDB-lite"/>
    </source>
</evidence>
<feature type="region of interest" description="Disordered" evidence="5">
    <location>
        <begin position="1"/>
        <end position="185"/>
    </location>
</feature>
<feature type="compositionally biased region" description="Low complexity" evidence="5">
    <location>
        <begin position="114"/>
        <end position="148"/>
    </location>
</feature>
<accession>A0A078AKM7</accession>
<dbReference type="OrthoDB" id="3176171at2759"/>
<dbReference type="InterPro" id="IPR001752">
    <property type="entry name" value="Kinesin_motor_dom"/>
</dbReference>
<dbReference type="InterPro" id="IPR019821">
    <property type="entry name" value="Kinesin_motor_CS"/>
</dbReference>
<feature type="compositionally biased region" description="Basic and acidic residues" evidence="5">
    <location>
        <begin position="251"/>
        <end position="264"/>
    </location>
</feature>
<evidence type="ECO:0000256" key="3">
    <source>
        <dbReference type="PROSITE-ProRule" id="PRU00283"/>
    </source>
</evidence>
<feature type="region of interest" description="Disordered" evidence="5">
    <location>
        <begin position="239"/>
        <end position="283"/>
    </location>
</feature>
<dbReference type="InterPro" id="IPR027417">
    <property type="entry name" value="P-loop_NTPase"/>
</dbReference>
<feature type="coiled-coil region" evidence="4">
    <location>
        <begin position="1383"/>
        <end position="1418"/>
    </location>
</feature>
<feature type="compositionally biased region" description="Low complexity" evidence="5">
    <location>
        <begin position="1"/>
        <end position="20"/>
    </location>
</feature>
<feature type="region of interest" description="Disordered" evidence="5">
    <location>
        <begin position="556"/>
        <end position="579"/>
    </location>
</feature>
<dbReference type="PANTHER" id="PTHR47972">
    <property type="entry name" value="KINESIN-LIKE PROTEIN KLP-3"/>
    <property type="match status" value="1"/>
</dbReference>
<dbReference type="Gene3D" id="3.40.850.10">
    <property type="entry name" value="Kinesin motor domain"/>
    <property type="match status" value="1"/>
</dbReference>
<dbReference type="PROSITE" id="PS00411">
    <property type="entry name" value="KINESIN_MOTOR_1"/>
    <property type="match status" value="1"/>
</dbReference>
<dbReference type="SMART" id="SM00129">
    <property type="entry name" value="KISc"/>
    <property type="match status" value="1"/>
</dbReference>
<comment type="similarity">
    <text evidence="3">Belongs to the TRAFAC class myosin-kinesin ATPase superfamily. Kinesin family.</text>
</comment>
<dbReference type="SUPFAM" id="SSF52540">
    <property type="entry name" value="P-loop containing nucleoside triphosphate hydrolases"/>
    <property type="match status" value="1"/>
</dbReference>
<dbReference type="InParanoid" id="A0A078AKM7"/>
<keyword evidence="4" id="KW-0175">Coiled coil</keyword>
<dbReference type="Proteomes" id="UP000039865">
    <property type="component" value="Unassembled WGS sequence"/>
</dbReference>
<feature type="compositionally biased region" description="Polar residues" evidence="5">
    <location>
        <begin position="752"/>
        <end position="771"/>
    </location>
</feature>
<dbReference type="EMBL" id="CCKQ01011366">
    <property type="protein sequence ID" value="CDW82915.1"/>
    <property type="molecule type" value="Genomic_DNA"/>
</dbReference>
<evidence type="ECO:0000256" key="1">
    <source>
        <dbReference type="ARBA" id="ARBA00022741"/>
    </source>
</evidence>
<keyword evidence="1 3" id="KW-0547">Nucleotide-binding</keyword>
<dbReference type="InterPro" id="IPR036961">
    <property type="entry name" value="Kinesin_motor_dom_sf"/>
</dbReference>
<dbReference type="PANTHER" id="PTHR47972:SF16">
    <property type="entry name" value="KINESIN-LIKE PROTEIN"/>
    <property type="match status" value="1"/>
</dbReference>
<feature type="domain" description="Kinesin motor" evidence="6">
    <location>
        <begin position="1052"/>
        <end position="1382"/>
    </location>
</feature>
<dbReference type="InterPro" id="IPR027640">
    <property type="entry name" value="Kinesin-like_fam"/>
</dbReference>
<feature type="compositionally biased region" description="Polar residues" evidence="5">
    <location>
        <begin position="570"/>
        <end position="579"/>
    </location>
</feature>
<dbReference type="PRINTS" id="PR00380">
    <property type="entry name" value="KINESINHEAVY"/>
</dbReference>
<keyword evidence="2 3" id="KW-0067">ATP-binding</keyword>
<reference evidence="7 8" key="1">
    <citation type="submission" date="2014-06" db="EMBL/GenBank/DDBJ databases">
        <authorList>
            <person name="Swart Estienne"/>
        </authorList>
    </citation>
    <scope>NUCLEOTIDE SEQUENCE [LARGE SCALE GENOMIC DNA]</scope>
    <source>
        <strain evidence="7 8">130c</strain>
    </source>
</reference>
<dbReference type="Pfam" id="PF00225">
    <property type="entry name" value="Kinesin"/>
    <property type="match status" value="1"/>
</dbReference>
<evidence type="ECO:0000256" key="2">
    <source>
        <dbReference type="ARBA" id="ARBA00022840"/>
    </source>
</evidence>
<dbReference type="GO" id="GO:0007018">
    <property type="term" value="P:microtubule-based movement"/>
    <property type="evidence" value="ECO:0007669"/>
    <property type="project" value="InterPro"/>
</dbReference>
<protein>
    <submittedName>
        <fullName evidence="7">Kinesin-like calmodulin-binding protein zwichel</fullName>
    </submittedName>
</protein>
<evidence type="ECO:0000256" key="4">
    <source>
        <dbReference type="SAM" id="Coils"/>
    </source>
</evidence>
<organism evidence="7 8">
    <name type="scientific">Stylonychia lemnae</name>
    <name type="common">Ciliate</name>
    <dbReference type="NCBI Taxonomy" id="5949"/>
    <lineage>
        <taxon>Eukaryota</taxon>
        <taxon>Sar</taxon>
        <taxon>Alveolata</taxon>
        <taxon>Ciliophora</taxon>
        <taxon>Intramacronucleata</taxon>
        <taxon>Spirotrichea</taxon>
        <taxon>Stichotrichia</taxon>
        <taxon>Sporadotrichida</taxon>
        <taxon>Oxytrichidae</taxon>
        <taxon>Stylonychinae</taxon>
        <taxon>Stylonychia</taxon>
    </lineage>
</organism>
<feature type="compositionally biased region" description="Polar residues" evidence="5">
    <location>
        <begin position="45"/>
        <end position="73"/>
    </location>
</feature>
<name>A0A078AKM7_STYLE</name>
<feature type="compositionally biased region" description="Low complexity" evidence="5">
    <location>
        <begin position="781"/>
        <end position="795"/>
    </location>
</feature>
<feature type="coiled-coil region" evidence="4">
    <location>
        <begin position="644"/>
        <end position="671"/>
    </location>
</feature>
<evidence type="ECO:0000313" key="8">
    <source>
        <dbReference type="Proteomes" id="UP000039865"/>
    </source>
</evidence>
<dbReference type="GO" id="GO:0008017">
    <property type="term" value="F:microtubule binding"/>
    <property type="evidence" value="ECO:0007669"/>
    <property type="project" value="InterPro"/>
</dbReference>
<feature type="coiled-coil region" evidence="4">
    <location>
        <begin position="872"/>
        <end position="1031"/>
    </location>
</feature>
<keyword evidence="3" id="KW-0505">Motor protein</keyword>
<feature type="binding site" evidence="3">
    <location>
        <begin position="1139"/>
        <end position="1146"/>
    </location>
    <ligand>
        <name>ATP</name>
        <dbReference type="ChEBI" id="CHEBI:30616"/>
    </ligand>
</feature>
<feature type="coiled-coil region" evidence="4">
    <location>
        <begin position="291"/>
        <end position="318"/>
    </location>
</feature>
<evidence type="ECO:0000313" key="7">
    <source>
        <dbReference type="EMBL" id="CDW82915.1"/>
    </source>
</evidence>
<feature type="region of interest" description="Disordered" evidence="5">
    <location>
        <begin position="750"/>
        <end position="817"/>
    </location>
</feature>
<dbReference type="GO" id="GO:0003777">
    <property type="term" value="F:microtubule motor activity"/>
    <property type="evidence" value="ECO:0007669"/>
    <property type="project" value="InterPro"/>
</dbReference>
<sequence length="1429" mass="167083">MSSINNQQQKQKQGSNQSYKTNQDSSKYKHSKYYDTDEEEKETQSQRSHNYQKGKNNQNQDAKISRKSQNQYESHPVNDSFKHSGQNTDQHSSHRQDRNSYNNQNTDQSSSLRSINANQALQQQQQYQESNSNQRSKQTIQNQQNQINDPSYQQLSQRNQKPPENKEVDSSTSSSPIEYDPDNFDIEDFVNQFKFAPDPEEEEQPQAVNNNNEGQYVAQSARGNQEGQSNPITNRQMQTLSDQEDQEEEKQESSFESFHDRADDSDSDDLNDSELGGMSHRQHSKRSFIPIEFAKNHIQKIEEDMKRMHDRHVVLMREMDENYKLIEKETQDYYLEFLQKWKDVAKSKITQYRKAIDLLYNEKDQIQKEKDKAIENLNEKYLQLQREKEKILRDHINDIQLRDDEREMMKKNYEDEIRKLERERQDLRYKVNDRDQKILEIERDMLRMKDDFKEKEDILEIENSKLRNEFELRINEYENTLNKKIEENKSLLNNNQSLTQKIQSLDQQLQNISVLSSSNGTMSNASGPQNLINVQPQNQSLPRTFNVSQIKNFKLNKKPNEGAPGGGQVLNKNPGNSNNQSIQILKEKISLQRNQNSDNVKITQLNNAGNNSFINQPKIISNLNIQNYSTLPKKKEELKELLEIDPYQAQIEDLKKQIEEKTKEYDKKLEKPKKENKELGVEINIEREKFARETGNSKNDYKIPRDDPRLFNIGMKYRQNSDIINKLDAEKKQIISSLDQQLKEILSQQQQHTLNAPQKSARGSKSMSPRKQSAIKASEIKQQNQSQSKVQSDKSLSQEEEKIQVEGQKQTDQNNSDQKLQEFMKQSISLLQLVDQIMSKFDDYIKANVMSEVNELRQRLLSQSLIDSNVVKEQYKKQSSEYQKAIDNQKQLGLSFKKMTQIIKEFRDEIERFKKRPSGVDQSAINNSRISDSNISMLEEEERKTYEKQFKTLEEKAKLGIKTREEKIIQLKNQIQKQTNDGQEKIKQYQDKMQILEKRINVLQDENQNGEAMLLRQIEELQKNYEMIKCKHQNEMYQRKMLHNQIEDMKGKIRVFCRVRPLNQQEKDMQCLEVVKVLDGQRVQLPIKNDGIKGGSIEREFDFDSCFDKFSSQDQVFEDVKMLLQSAMDGFNVCIFAYGQTGSGKTFTMQGSEENPGIIPRALTQLFNIKRQMEMNNFTIHFECYMVELYINNLIDCLFDRQSTRDRPPSLDIREDQGRTYIENVTQVPIEGIDDLKNCYNKGLKTRKVSSTKMNDMSSRSHMIFTIVINTFNEQTKQKTMSKISFVDLAGSERQTKAQGINERITEANSINKSLFSLGLVVRQLTQNEKHISYNDSKLTQLMKDSLGGNSKTLMFVNISPSEYNLQETRQSVIFGQKAKSIVNNVQKNVESQEMQKLKEENDQLKRLLQNTTTLKTTSATQKSMIKQS</sequence>
<dbReference type="GO" id="GO:0005524">
    <property type="term" value="F:ATP binding"/>
    <property type="evidence" value="ECO:0007669"/>
    <property type="project" value="UniProtKB-UniRule"/>
</dbReference>
<feature type="compositionally biased region" description="Polar residues" evidence="5">
    <location>
        <begin position="149"/>
        <end position="160"/>
    </location>
</feature>
<feature type="compositionally biased region" description="Polar residues" evidence="5">
    <location>
        <begin position="807"/>
        <end position="817"/>
    </location>
</feature>
<evidence type="ECO:0000259" key="6">
    <source>
        <dbReference type="PROSITE" id="PS50067"/>
    </source>
</evidence>
<feature type="compositionally biased region" description="Polar residues" evidence="5">
    <location>
        <begin position="99"/>
        <end position="113"/>
    </location>
</feature>
<dbReference type="PROSITE" id="PS50067">
    <property type="entry name" value="KINESIN_MOTOR_2"/>
    <property type="match status" value="1"/>
</dbReference>
<proteinExistence type="inferred from homology"/>